<feature type="transmembrane region" description="Helical" evidence="1">
    <location>
        <begin position="33"/>
        <end position="53"/>
    </location>
</feature>
<reference evidence="2 3" key="1">
    <citation type="submission" date="2020-06" db="EMBL/GenBank/DDBJ databases">
        <authorList>
            <person name="Moran J."/>
            <person name="Kenna M."/>
            <person name="Ware V."/>
            <person name="Garlena R.A."/>
            <person name="Russell D.A."/>
            <person name="Pope W.H."/>
            <person name="Jacobs-Sera D."/>
            <person name="Hatfull G.F."/>
        </authorList>
    </citation>
    <scope>NUCLEOTIDE SEQUENCE [LARGE SCALE GENOMIC DNA]</scope>
</reference>
<evidence type="ECO:0000256" key="1">
    <source>
        <dbReference type="SAM" id="Phobius"/>
    </source>
</evidence>
<proteinExistence type="predicted"/>
<keyword evidence="1" id="KW-1133">Transmembrane helix</keyword>
<gene>
    <name evidence="2" type="primary">77</name>
    <name evidence="2" type="ORF">SEA_TZGORDON_77</name>
</gene>
<dbReference type="GeneID" id="63911906"/>
<accession>A0A6N0A5B4</accession>
<name>A0A6N0A5B4_9CAUD</name>
<protein>
    <submittedName>
        <fullName evidence="2">Uncharacterized protein</fullName>
    </submittedName>
</protein>
<keyword evidence="3" id="KW-1185">Reference proteome</keyword>
<organism evidence="2 3">
    <name type="scientific">Gordonia phage TZGordon</name>
    <dbReference type="NCBI Taxonomy" id="2744004"/>
    <lineage>
        <taxon>Viruses</taxon>
        <taxon>Duplodnaviria</taxon>
        <taxon>Heunggongvirae</taxon>
        <taxon>Uroviricota</taxon>
        <taxon>Caudoviricetes</taxon>
        <taxon>Ruthgordonvirinae</taxon>
        <taxon>Vendettavirus</taxon>
        <taxon>Vendettavirus tzgordon</taxon>
    </lineage>
</organism>
<dbReference type="KEGG" id="vg:63911906"/>
<dbReference type="RefSeq" id="YP_010051165.1">
    <property type="nucleotide sequence ID" value="NC_054438.1"/>
</dbReference>
<sequence length="59" mass="6512">MNPVMMPNPMVQNPALFMVVYGDQADEPMDGRVVAGAIAVVVVVLVLAALFLWRVWRRG</sequence>
<keyword evidence="1" id="KW-0812">Transmembrane</keyword>
<evidence type="ECO:0000313" key="2">
    <source>
        <dbReference type="EMBL" id="QKO02995.1"/>
    </source>
</evidence>
<dbReference type="EMBL" id="MT553344">
    <property type="protein sequence ID" value="QKO02995.1"/>
    <property type="molecule type" value="Genomic_DNA"/>
</dbReference>
<evidence type="ECO:0000313" key="3">
    <source>
        <dbReference type="Proteomes" id="UP000509569"/>
    </source>
</evidence>
<dbReference type="Proteomes" id="UP000509569">
    <property type="component" value="Segment"/>
</dbReference>
<keyword evidence="1" id="KW-0472">Membrane</keyword>